<name>A0AAN7C9Q7_9PEZI</name>
<protein>
    <submittedName>
        <fullName evidence="1">Uncharacterized protein</fullName>
    </submittedName>
</protein>
<keyword evidence="2" id="KW-1185">Reference proteome</keyword>
<comment type="caution">
    <text evidence="1">The sequence shown here is derived from an EMBL/GenBank/DDBJ whole genome shotgun (WGS) entry which is preliminary data.</text>
</comment>
<gene>
    <name evidence="1" type="ORF">C8A03DRAFT_34434</name>
</gene>
<dbReference type="AlphaFoldDB" id="A0AAN7C9Q7"/>
<dbReference type="Proteomes" id="UP001303760">
    <property type="component" value="Unassembled WGS sequence"/>
</dbReference>
<accession>A0AAN7C9Q7</accession>
<organism evidence="1 2">
    <name type="scientific">Achaetomium macrosporum</name>
    <dbReference type="NCBI Taxonomy" id="79813"/>
    <lineage>
        <taxon>Eukaryota</taxon>
        <taxon>Fungi</taxon>
        <taxon>Dikarya</taxon>
        <taxon>Ascomycota</taxon>
        <taxon>Pezizomycotina</taxon>
        <taxon>Sordariomycetes</taxon>
        <taxon>Sordariomycetidae</taxon>
        <taxon>Sordariales</taxon>
        <taxon>Chaetomiaceae</taxon>
        <taxon>Achaetomium</taxon>
    </lineage>
</organism>
<reference evidence="1" key="2">
    <citation type="submission" date="2023-05" db="EMBL/GenBank/DDBJ databases">
        <authorList>
            <consortium name="Lawrence Berkeley National Laboratory"/>
            <person name="Steindorff A."/>
            <person name="Hensen N."/>
            <person name="Bonometti L."/>
            <person name="Westerberg I."/>
            <person name="Brannstrom I.O."/>
            <person name="Guillou S."/>
            <person name="Cros-Aarteil S."/>
            <person name="Calhoun S."/>
            <person name="Haridas S."/>
            <person name="Kuo A."/>
            <person name="Mondo S."/>
            <person name="Pangilinan J."/>
            <person name="Riley R."/>
            <person name="Labutti K."/>
            <person name="Andreopoulos B."/>
            <person name="Lipzen A."/>
            <person name="Chen C."/>
            <person name="Yanf M."/>
            <person name="Daum C."/>
            <person name="Ng V."/>
            <person name="Clum A."/>
            <person name="Ohm R."/>
            <person name="Martin F."/>
            <person name="Silar P."/>
            <person name="Natvig D."/>
            <person name="Lalanne C."/>
            <person name="Gautier V."/>
            <person name="Ament-Velasquez S.L."/>
            <person name="Kruys A."/>
            <person name="Hutchinson M.I."/>
            <person name="Powell A.J."/>
            <person name="Barry K."/>
            <person name="Miller A.N."/>
            <person name="Grigoriev I.V."/>
            <person name="Debuchy R."/>
            <person name="Gladieux P."/>
            <person name="Thoren M.H."/>
            <person name="Johannesson H."/>
        </authorList>
    </citation>
    <scope>NUCLEOTIDE SEQUENCE</scope>
    <source>
        <strain evidence="1">CBS 532.94</strain>
    </source>
</reference>
<sequence length="128" mass="15249">MRERPFWFYMVYVRMYTGRKLTKPRDVLAAFEGITWLLGQFMEAPMLFGFPTWSWAGWMNGTIEYNRAMLDGCLTDVHEWLTRHTWIQWHIRDEKGHLQPLCGIMTQKPQRSKFTSEIQTEDGGQCHS</sequence>
<proteinExistence type="predicted"/>
<evidence type="ECO:0000313" key="2">
    <source>
        <dbReference type="Proteomes" id="UP001303760"/>
    </source>
</evidence>
<dbReference type="EMBL" id="MU860131">
    <property type="protein sequence ID" value="KAK4237582.1"/>
    <property type="molecule type" value="Genomic_DNA"/>
</dbReference>
<reference evidence="1" key="1">
    <citation type="journal article" date="2023" name="Mol. Phylogenet. Evol.">
        <title>Genome-scale phylogeny and comparative genomics of the fungal order Sordariales.</title>
        <authorList>
            <person name="Hensen N."/>
            <person name="Bonometti L."/>
            <person name="Westerberg I."/>
            <person name="Brannstrom I.O."/>
            <person name="Guillou S."/>
            <person name="Cros-Aarteil S."/>
            <person name="Calhoun S."/>
            <person name="Haridas S."/>
            <person name="Kuo A."/>
            <person name="Mondo S."/>
            <person name="Pangilinan J."/>
            <person name="Riley R."/>
            <person name="LaButti K."/>
            <person name="Andreopoulos B."/>
            <person name="Lipzen A."/>
            <person name="Chen C."/>
            <person name="Yan M."/>
            <person name="Daum C."/>
            <person name="Ng V."/>
            <person name="Clum A."/>
            <person name="Steindorff A."/>
            <person name="Ohm R.A."/>
            <person name="Martin F."/>
            <person name="Silar P."/>
            <person name="Natvig D.O."/>
            <person name="Lalanne C."/>
            <person name="Gautier V."/>
            <person name="Ament-Velasquez S.L."/>
            <person name="Kruys A."/>
            <person name="Hutchinson M.I."/>
            <person name="Powell A.J."/>
            <person name="Barry K."/>
            <person name="Miller A.N."/>
            <person name="Grigoriev I.V."/>
            <person name="Debuchy R."/>
            <person name="Gladieux P."/>
            <person name="Hiltunen Thoren M."/>
            <person name="Johannesson H."/>
        </authorList>
    </citation>
    <scope>NUCLEOTIDE SEQUENCE</scope>
    <source>
        <strain evidence="1">CBS 532.94</strain>
    </source>
</reference>
<evidence type="ECO:0000313" key="1">
    <source>
        <dbReference type="EMBL" id="KAK4237582.1"/>
    </source>
</evidence>